<keyword evidence="2" id="KW-1185">Reference proteome</keyword>
<name>A0AAF1BIL5_9TREE</name>
<gene>
    <name evidence="1" type="ORF">LOC62_04G005211</name>
</gene>
<dbReference type="EMBL" id="CP086717">
    <property type="protein sequence ID" value="WOO81687.1"/>
    <property type="molecule type" value="Genomic_DNA"/>
</dbReference>
<evidence type="ECO:0000313" key="2">
    <source>
        <dbReference type="Proteomes" id="UP000827549"/>
    </source>
</evidence>
<sequence length="206" mass="22933">MFVDYTVISAVQEVASGPQWHVRVERINHMPDVRVSLFSAGLGDALGILNVRYDPRQPDLRNGKLQLDSTLCCKEIVVIFTPTALWAGPTIPKPERVDADRPMGWLSGMVDVVNEQLTLEAQKQSYEGFITPEMLAFRTRFTLVGAERLDAGWVDSPAWRFSNPVTNTDLAAGFTNALENRFTSDGHLYPPNFTLHGTTILEERGG</sequence>
<dbReference type="GeneID" id="87808440"/>
<evidence type="ECO:0000313" key="1">
    <source>
        <dbReference type="EMBL" id="WOO81687.1"/>
    </source>
</evidence>
<dbReference type="RefSeq" id="XP_062627719.1">
    <property type="nucleotide sequence ID" value="XM_062771735.1"/>
</dbReference>
<dbReference type="Proteomes" id="UP000827549">
    <property type="component" value="Chromosome 4"/>
</dbReference>
<organism evidence="1 2">
    <name type="scientific">Vanrija pseudolonga</name>
    <dbReference type="NCBI Taxonomy" id="143232"/>
    <lineage>
        <taxon>Eukaryota</taxon>
        <taxon>Fungi</taxon>
        <taxon>Dikarya</taxon>
        <taxon>Basidiomycota</taxon>
        <taxon>Agaricomycotina</taxon>
        <taxon>Tremellomycetes</taxon>
        <taxon>Trichosporonales</taxon>
        <taxon>Trichosporonaceae</taxon>
        <taxon>Vanrija</taxon>
    </lineage>
</organism>
<reference evidence="1" key="1">
    <citation type="submission" date="2023-10" db="EMBL/GenBank/DDBJ databases">
        <authorList>
            <person name="Noh H."/>
        </authorList>
    </citation>
    <scope>NUCLEOTIDE SEQUENCE</scope>
    <source>
        <strain evidence="1">DUCC4014</strain>
    </source>
</reference>
<accession>A0AAF1BIL5</accession>
<proteinExistence type="predicted"/>
<protein>
    <submittedName>
        <fullName evidence="1">Uncharacterized protein</fullName>
    </submittedName>
</protein>
<dbReference type="AlphaFoldDB" id="A0AAF1BIL5"/>